<dbReference type="InterPro" id="IPR036928">
    <property type="entry name" value="AS_sf"/>
</dbReference>
<sequence>MVWFWSSSSLQRERSEHVRARNEALRYPLPSPSAAALAKQLEASGQTTTLTVQDPKSSYYGLEIDLLPGDAEILSSDIAGITAGIKSKRWTATEVLCAYVRSARRAHIRTNCLTEVFVEQALARAAELDRKFQETGELVGPLHGVPISIKDMFKYKGTKMTIGFTLWIKNPPDQESASAVSIVEHLGAVPFVKTNVPQTFIAFESLNPIFGRTSNPYGAEFTSGGSSGGESAVIAMDGAAAGLGTDIAGSLRIPSHHTGIYTIKPSPRRWCLNNMCEYGEGFEAVESVAGPMCRTAADCELMFIEVVRAQLPPWMQVKQDRADPALLAQAAVHDQTLANFSMSNYISLGLNEAWLNPLGVAAARAAPLRIGYVVGDGMYRTTPTCYRAIKESVAALQQKYGPGQVELVEIRPSQLEAITATKIFLKFMTCDQYKTKLEKHIGKDALIAQLRLPVYLSRIPGWLKQVLVFIVRYVVRDRKYAEIAASIGKLSAKQFFDVVEERTKFVKRWNKRMWDELKLDALLAPTQACPAVPHDGGVHNSSMVVSTVLYNIVQAPTAVLPITRVDPTRDSHRPQDHTRDSPEQQRAFREWATNPHFRDTSKVCNYMLYKTAYDARKMAGLPVGIQVVTRPYQDEKAIGIMRLIDDALPAPAQRGGTWRNTVDLQAQPLAQHRVKNSVGFGPGTFTEALVRA</sequence>
<evidence type="ECO:0000256" key="1">
    <source>
        <dbReference type="ARBA" id="ARBA00001311"/>
    </source>
</evidence>
<keyword evidence="4" id="KW-0378">Hydrolase</keyword>
<dbReference type="SUPFAM" id="SSF75304">
    <property type="entry name" value="Amidase signature (AS) enzymes"/>
    <property type="match status" value="1"/>
</dbReference>
<evidence type="ECO:0000313" key="8">
    <source>
        <dbReference type="Proteomes" id="UP000246740"/>
    </source>
</evidence>
<evidence type="ECO:0000313" key="7">
    <source>
        <dbReference type="EMBL" id="PWZ02911.1"/>
    </source>
</evidence>
<evidence type="ECO:0000256" key="4">
    <source>
        <dbReference type="ARBA" id="ARBA00022801"/>
    </source>
</evidence>
<name>A0A317Y041_9BASI</name>
<dbReference type="GO" id="GO:0004040">
    <property type="term" value="F:amidase activity"/>
    <property type="evidence" value="ECO:0007669"/>
    <property type="project" value="UniProtKB-EC"/>
</dbReference>
<feature type="domain" description="Amidase" evidence="6">
    <location>
        <begin position="364"/>
        <end position="636"/>
    </location>
</feature>
<dbReference type="Pfam" id="PF01425">
    <property type="entry name" value="Amidase"/>
    <property type="match status" value="2"/>
</dbReference>
<comment type="similarity">
    <text evidence="2">Belongs to the amidase family.</text>
</comment>
<proteinExistence type="inferred from homology"/>
<keyword evidence="8" id="KW-1185">Reference proteome</keyword>
<reference evidence="7 8" key="1">
    <citation type="journal article" date="2018" name="Mol. Biol. Evol.">
        <title>Broad Genomic Sampling Reveals a Smut Pathogenic Ancestry of the Fungal Clade Ustilaginomycotina.</title>
        <authorList>
            <person name="Kijpornyongpan T."/>
            <person name="Mondo S.J."/>
            <person name="Barry K."/>
            <person name="Sandor L."/>
            <person name="Lee J."/>
            <person name="Lipzen A."/>
            <person name="Pangilinan J."/>
            <person name="LaButti K."/>
            <person name="Hainaut M."/>
            <person name="Henrissat B."/>
            <person name="Grigoriev I.V."/>
            <person name="Spatafora J.W."/>
            <person name="Aime M.C."/>
        </authorList>
    </citation>
    <scope>NUCLEOTIDE SEQUENCE [LARGE SCALE GENOMIC DNA]</scope>
    <source>
        <strain evidence="7 8">MCA 3645</strain>
    </source>
</reference>
<dbReference type="PROSITE" id="PS00571">
    <property type="entry name" value="AMIDASES"/>
    <property type="match status" value="1"/>
</dbReference>
<dbReference type="InParanoid" id="A0A317Y041"/>
<evidence type="ECO:0000256" key="3">
    <source>
        <dbReference type="ARBA" id="ARBA00012922"/>
    </source>
</evidence>
<gene>
    <name evidence="7" type="ORF">BCV70DRAFT_8217</name>
</gene>
<dbReference type="OrthoDB" id="6428749at2759"/>
<dbReference type="PANTHER" id="PTHR46072:SF11">
    <property type="entry name" value="AMIDASE-RELATED"/>
    <property type="match status" value="1"/>
</dbReference>
<dbReference type="EC" id="3.5.1.4" evidence="3"/>
<feature type="region of interest" description="Disordered" evidence="5">
    <location>
        <begin position="565"/>
        <end position="586"/>
    </location>
</feature>
<dbReference type="Proteomes" id="UP000246740">
    <property type="component" value="Unassembled WGS sequence"/>
</dbReference>
<comment type="catalytic activity">
    <reaction evidence="1">
        <text>a monocarboxylic acid amide + H2O = a monocarboxylate + NH4(+)</text>
        <dbReference type="Rhea" id="RHEA:12020"/>
        <dbReference type="ChEBI" id="CHEBI:15377"/>
        <dbReference type="ChEBI" id="CHEBI:28938"/>
        <dbReference type="ChEBI" id="CHEBI:35757"/>
        <dbReference type="ChEBI" id="CHEBI:83628"/>
        <dbReference type="EC" id="3.5.1.4"/>
    </reaction>
</comment>
<dbReference type="PANTHER" id="PTHR46072">
    <property type="entry name" value="AMIDASE-RELATED-RELATED"/>
    <property type="match status" value="1"/>
</dbReference>
<dbReference type="InterPro" id="IPR023631">
    <property type="entry name" value="Amidase_dom"/>
</dbReference>
<evidence type="ECO:0000256" key="2">
    <source>
        <dbReference type="ARBA" id="ARBA00009199"/>
    </source>
</evidence>
<dbReference type="Gene3D" id="3.90.1300.10">
    <property type="entry name" value="Amidase signature (AS) domain"/>
    <property type="match status" value="1"/>
</dbReference>
<feature type="domain" description="Amidase" evidence="6">
    <location>
        <begin position="94"/>
        <end position="308"/>
    </location>
</feature>
<dbReference type="AlphaFoldDB" id="A0A317Y041"/>
<dbReference type="EMBL" id="KZ819188">
    <property type="protein sequence ID" value="PWZ02911.1"/>
    <property type="molecule type" value="Genomic_DNA"/>
</dbReference>
<accession>A0A317Y041</accession>
<organism evidence="7 8">
    <name type="scientific">Testicularia cyperi</name>
    <dbReference type="NCBI Taxonomy" id="1882483"/>
    <lineage>
        <taxon>Eukaryota</taxon>
        <taxon>Fungi</taxon>
        <taxon>Dikarya</taxon>
        <taxon>Basidiomycota</taxon>
        <taxon>Ustilaginomycotina</taxon>
        <taxon>Ustilaginomycetes</taxon>
        <taxon>Ustilaginales</taxon>
        <taxon>Anthracoideaceae</taxon>
        <taxon>Testicularia</taxon>
    </lineage>
</organism>
<protein>
    <recommendedName>
        <fullName evidence="3">amidase</fullName>
        <ecNumber evidence="3">3.5.1.4</ecNumber>
    </recommendedName>
</protein>
<evidence type="ECO:0000259" key="6">
    <source>
        <dbReference type="Pfam" id="PF01425"/>
    </source>
</evidence>
<evidence type="ECO:0000256" key="5">
    <source>
        <dbReference type="SAM" id="MobiDB-lite"/>
    </source>
</evidence>
<feature type="compositionally biased region" description="Basic and acidic residues" evidence="5">
    <location>
        <begin position="566"/>
        <end position="586"/>
    </location>
</feature>
<dbReference type="STRING" id="1882483.A0A317Y041"/>
<dbReference type="InterPro" id="IPR020556">
    <property type="entry name" value="Amidase_CS"/>
</dbReference>